<name>A0ABT8WE79_9FLAO</name>
<feature type="signal peptide" evidence="1">
    <location>
        <begin position="1"/>
        <end position="22"/>
    </location>
</feature>
<dbReference type="Gene3D" id="3.90.70.10">
    <property type="entry name" value="Cysteine proteinases"/>
    <property type="match status" value="1"/>
</dbReference>
<sequence length="197" mass="21691">MKTNFKLFIKSAFLAIIIQSCCTPSTTIGSVNNTLRPQETNNWCWAAVTQMIAQNEGQYVTQCDLANHRFGKTNCCDFQNAGVSCPKTNDCNTPGWLELDYAGVNFSTSDVGLSLSQLRKSIYCSKDVLGYAYGTSGVVGHVVAVKGYVSVGGTDYIVLNDPWSPCNGSERLITYDEYVDPTGSSTHWKTWYKTSKK</sequence>
<keyword evidence="1" id="KW-0732">Signal</keyword>
<dbReference type="RefSeq" id="WP_303279134.1">
    <property type="nucleotide sequence ID" value="NZ_JAUOEK010000155.1"/>
</dbReference>
<organism evidence="2 3">
    <name type="scientific">Flavivirga aquimarina</name>
    <dbReference type="NCBI Taxonomy" id="2027862"/>
    <lineage>
        <taxon>Bacteria</taxon>
        <taxon>Pseudomonadati</taxon>
        <taxon>Bacteroidota</taxon>
        <taxon>Flavobacteriia</taxon>
        <taxon>Flavobacteriales</taxon>
        <taxon>Flavobacteriaceae</taxon>
        <taxon>Flavivirga</taxon>
    </lineage>
</organism>
<dbReference type="EMBL" id="JAUOEK010000155">
    <property type="protein sequence ID" value="MDO5971418.1"/>
    <property type="molecule type" value="Genomic_DNA"/>
</dbReference>
<accession>A0ABT8WE79</accession>
<keyword evidence="3" id="KW-1185">Reference proteome</keyword>
<evidence type="ECO:0000313" key="3">
    <source>
        <dbReference type="Proteomes" id="UP001176883"/>
    </source>
</evidence>
<protein>
    <submittedName>
        <fullName evidence="2">Papain-like cysteine protease family protein</fullName>
    </submittedName>
</protein>
<proteinExistence type="predicted"/>
<comment type="caution">
    <text evidence="2">The sequence shown here is derived from an EMBL/GenBank/DDBJ whole genome shotgun (WGS) entry which is preliminary data.</text>
</comment>
<dbReference type="Proteomes" id="UP001176883">
    <property type="component" value="Unassembled WGS sequence"/>
</dbReference>
<evidence type="ECO:0000313" key="2">
    <source>
        <dbReference type="EMBL" id="MDO5971418.1"/>
    </source>
</evidence>
<dbReference type="PROSITE" id="PS51257">
    <property type="entry name" value="PROKAR_LIPOPROTEIN"/>
    <property type="match status" value="1"/>
</dbReference>
<reference evidence="2" key="1">
    <citation type="submission" date="2023-07" db="EMBL/GenBank/DDBJ databases">
        <title>Two novel species in the genus Flavivirga.</title>
        <authorList>
            <person name="Kwon K."/>
        </authorList>
    </citation>
    <scope>NUCLEOTIDE SEQUENCE</scope>
    <source>
        <strain evidence="2">KCTC 52353</strain>
    </source>
</reference>
<gene>
    <name evidence="2" type="ORF">Q4Q35_16550</name>
</gene>
<dbReference type="Pfam" id="PF12385">
    <property type="entry name" value="Peptidase_C70"/>
    <property type="match status" value="1"/>
</dbReference>
<feature type="chain" id="PRO_5047532182" evidence="1">
    <location>
        <begin position="23"/>
        <end position="197"/>
    </location>
</feature>
<evidence type="ECO:0000256" key="1">
    <source>
        <dbReference type="SAM" id="SignalP"/>
    </source>
</evidence>
<dbReference type="InterPro" id="IPR022118">
    <property type="entry name" value="Peptidase_C70_AvrRpt2"/>
</dbReference>